<gene>
    <name evidence="1" type="ORF">EV421DRAFT_1741313</name>
</gene>
<dbReference type="Proteomes" id="UP001175226">
    <property type="component" value="Unassembled WGS sequence"/>
</dbReference>
<accession>A0AA39MH83</accession>
<name>A0AA39MH83_9AGAR</name>
<organism evidence="1 2">
    <name type="scientific">Armillaria borealis</name>
    <dbReference type="NCBI Taxonomy" id="47425"/>
    <lineage>
        <taxon>Eukaryota</taxon>
        <taxon>Fungi</taxon>
        <taxon>Dikarya</taxon>
        <taxon>Basidiomycota</taxon>
        <taxon>Agaricomycotina</taxon>
        <taxon>Agaricomycetes</taxon>
        <taxon>Agaricomycetidae</taxon>
        <taxon>Agaricales</taxon>
        <taxon>Marasmiineae</taxon>
        <taxon>Physalacriaceae</taxon>
        <taxon>Armillaria</taxon>
    </lineage>
</organism>
<comment type="caution">
    <text evidence="1">The sequence shown here is derived from an EMBL/GenBank/DDBJ whole genome shotgun (WGS) entry which is preliminary data.</text>
</comment>
<evidence type="ECO:0000313" key="1">
    <source>
        <dbReference type="EMBL" id="KAK0433758.1"/>
    </source>
</evidence>
<reference evidence="1" key="1">
    <citation type="submission" date="2023-06" db="EMBL/GenBank/DDBJ databases">
        <authorList>
            <consortium name="Lawrence Berkeley National Laboratory"/>
            <person name="Ahrendt S."/>
            <person name="Sahu N."/>
            <person name="Indic B."/>
            <person name="Wong-Bajracharya J."/>
            <person name="Merenyi Z."/>
            <person name="Ke H.-M."/>
            <person name="Monk M."/>
            <person name="Kocsube S."/>
            <person name="Drula E."/>
            <person name="Lipzen A."/>
            <person name="Balint B."/>
            <person name="Henrissat B."/>
            <person name="Andreopoulos B."/>
            <person name="Martin F.M."/>
            <person name="Harder C.B."/>
            <person name="Rigling D."/>
            <person name="Ford K.L."/>
            <person name="Foster G.D."/>
            <person name="Pangilinan J."/>
            <person name="Papanicolaou A."/>
            <person name="Barry K."/>
            <person name="LaButti K."/>
            <person name="Viragh M."/>
            <person name="Koriabine M."/>
            <person name="Yan M."/>
            <person name="Riley R."/>
            <person name="Champramary S."/>
            <person name="Plett K.L."/>
            <person name="Tsai I.J."/>
            <person name="Slot J."/>
            <person name="Sipos G."/>
            <person name="Plett J."/>
            <person name="Nagy L.G."/>
            <person name="Grigoriev I.V."/>
        </authorList>
    </citation>
    <scope>NUCLEOTIDE SEQUENCE</scope>
    <source>
        <strain evidence="1">FPL87.14</strain>
    </source>
</reference>
<evidence type="ECO:0000313" key="2">
    <source>
        <dbReference type="Proteomes" id="UP001175226"/>
    </source>
</evidence>
<sequence length="205" mass="23363">MQHSEEEAWNALVNKIHDFYRGHLFFRYPQPGSRNKSWRPSWKQIMTDVLPPSLSDHESGGWNGTVLCTRSHGMSVFTRHRFPPGVDWCNGPCIDSGYVRGLSKGSLEGKFRQGELVIEDNMGARHIFKIVADHQYPIPEDSYSLIGTDPFYDLKRIFVKQCWVIGKKLPGQMFKKVSVFQIPDSHEVQRLNGLCIAVNASTILA</sequence>
<protein>
    <submittedName>
        <fullName evidence="1">Uncharacterized protein</fullName>
    </submittedName>
</protein>
<dbReference type="AlphaFoldDB" id="A0AA39MH83"/>
<keyword evidence="2" id="KW-1185">Reference proteome</keyword>
<proteinExistence type="predicted"/>
<dbReference type="EMBL" id="JAUEPT010000077">
    <property type="protein sequence ID" value="KAK0433758.1"/>
    <property type="molecule type" value="Genomic_DNA"/>
</dbReference>